<evidence type="ECO:0000313" key="9">
    <source>
        <dbReference type="EMBL" id="SKA54243.1"/>
    </source>
</evidence>
<organism evidence="9 10">
    <name type="scientific">Photobacterium toruni</name>
    <dbReference type="NCBI Taxonomy" id="1935446"/>
    <lineage>
        <taxon>Bacteria</taxon>
        <taxon>Pseudomonadati</taxon>
        <taxon>Pseudomonadota</taxon>
        <taxon>Gammaproteobacteria</taxon>
        <taxon>Vibrionales</taxon>
        <taxon>Vibrionaceae</taxon>
        <taxon>Photobacterium</taxon>
    </lineage>
</organism>
<dbReference type="EC" id="3.6.3.-" evidence="9"/>
<reference evidence="8 11" key="2">
    <citation type="submission" date="2024-01" db="EMBL/GenBank/DDBJ databases">
        <title>Active colonisers of the gastrointestinal tract of Atlantic salmon farmed in a warm water region.</title>
        <authorList>
            <person name="Bowman J.P."/>
        </authorList>
    </citation>
    <scope>NUCLEOTIDE SEQUENCE [LARGE SCALE GENOMIC DNA]</scope>
    <source>
        <strain evidence="8 11">S3MW1</strain>
    </source>
</reference>
<keyword evidence="3" id="KW-0547">Nucleotide-binding</keyword>
<reference evidence="9 10" key="1">
    <citation type="submission" date="2017-02" db="EMBL/GenBank/DDBJ databases">
        <authorList>
            <person name="Peterson S.W."/>
        </authorList>
    </citation>
    <scope>NUCLEOTIDE SEQUENCE [LARGE SCALE GENOMIC DNA]</scope>
    <source>
        <strain evidence="9 10">CECT 9189</strain>
    </source>
</reference>
<evidence type="ECO:0000256" key="6">
    <source>
        <dbReference type="ARBA" id="ARBA00037066"/>
    </source>
</evidence>
<evidence type="ECO:0000313" key="11">
    <source>
        <dbReference type="Proteomes" id="UP001306119"/>
    </source>
</evidence>
<feature type="domain" description="ABC transporter" evidence="7">
    <location>
        <begin position="5"/>
        <end position="233"/>
    </location>
</feature>
<proteinExistence type="inferred from homology"/>
<dbReference type="Proteomes" id="UP001306119">
    <property type="component" value="Unassembled WGS sequence"/>
</dbReference>
<keyword evidence="4 9" id="KW-0067">ATP-binding</keyword>
<dbReference type="SMART" id="SM00382">
    <property type="entry name" value="AAA"/>
    <property type="match status" value="1"/>
</dbReference>
<comment type="similarity">
    <text evidence="1">Belongs to the ABC transporter superfamily.</text>
</comment>
<dbReference type="InterPro" id="IPR027417">
    <property type="entry name" value="P-loop_NTPase"/>
</dbReference>
<evidence type="ECO:0000256" key="5">
    <source>
        <dbReference type="ARBA" id="ARBA00022967"/>
    </source>
</evidence>
<dbReference type="PROSITE" id="PS50893">
    <property type="entry name" value="ABC_TRANSPORTER_2"/>
    <property type="match status" value="1"/>
</dbReference>
<dbReference type="Gene3D" id="3.40.50.300">
    <property type="entry name" value="P-loop containing nucleotide triphosphate hydrolases"/>
    <property type="match status" value="1"/>
</dbReference>
<dbReference type="RefSeq" id="WP_080176191.1">
    <property type="nucleotide sequence ID" value="NZ_AP024854.1"/>
</dbReference>
<evidence type="ECO:0000256" key="2">
    <source>
        <dbReference type="ARBA" id="ARBA00022448"/>
    </source>
</evidence>
<name>A0A1T4UNK3_9GAMM</name>
<dbReference type="GO" id="GO:0005524">
    <property type="term" value="F:ATP binding"/>
    <property type="evidence" value="ECO:0007669"/>
    <property type="project" value="UniProtKB-KW"/>
</dbReference>
<evidence type="ECO:0000256" key="1">
    <source>
        <dbReference type="ARBA" id="ARBA00005417"/>
    </source>
</evidence>
<dbReference type="FunFam" id="3.40.50.300:FF:000134">
    <property type="entry name" value="Iron-enterobactin ABC transporter ATP-binding protein"/>
    <property type="match status" value="1"/>
</dbReference>
<keyword evidence="5" id="KW-1278">Translocase</keyword>
<dbReference type="Proteomes" id="UP000191116">
    <property type="component" value="Unassembled WGS sequence"/>
</dbReference>
<sequence length="256" mass="28927">MIPSLEINHLNYHQGSQPLLQNINFVINPGELVGIIGPNGAGKSTLLKCLSGFIAPKSGHISLFERPLNSYSHQQRAQYLSYLPQHTEPAFGFLVQDIIHYGYHQSTPLSQQEITNIINQLEIKKLLSRPINQLSGGEQQRVHFARLLIQNAAIMLLDEPTASLDIGHESLLLNILRHHCQQGKSALIAIHNLNTAITFCDRLLLLEHGQQIAFDTPQKVLTPHQITQLYHHNVHVIQHPDNQKIIILPHRHKIIE</sequence>
<keyword evidence="2" id="KW-0813">Transport</keyword>
<dbReference type="EMBL" id="JAYXUG010000017">
    <property type="protein sequence ID" value="MEC6833277.1"/>
    <property type="molecule type" value="Genomic_DNA"/>
</dbReference>
<keyword evidence="11" id="KW-1185">Reference proteome</keyword>
<dbReference type="InterPro" id="IPR003439">
    <property type="entry name" value="ABC_transporter-like_ATP-bd"/>
</dbReference>
<keyword evidence="9" id="KW-0378">Hydrolase</keyword>
<evidence type="ECO:0000313" key="8">
    <source>
        <dbReference type="EMBL" id="MEC6833277.1"/>
    </source>
</evidence>
<dbReference type="Pfam" id="PF00005">
    <property type="entry name" value="ABC_tran"/>
    <property type="match status" value="1"/>
</dbReference>
<dbReference type="PANTHER" id="PTHR42794:SF1">
    <property type="entry name" value="HEMIN IMPORT ATP-BINDING PROTEIN HMUV"/>
    <property type="match status" value="1"/>
</dbReference>
<accession>A0A1T4UNK3</accession>
<dbReference type="SUPFAM" id="SSF52540">
    <property type="entry name" value="P-loop containing nucleoside triphosphate hydrolases"/>
    <property type="match status" value="1"/>
</dbReference>
<dbReference type="GO" id="GO:0016887">
    <property type="term" value="F:ATP hydrolysis activity"/>
    <property type="evidence" value="ECO:0007669"/>
    <property type="project" value="InterPro"/>
</dbReference>
<dbReference type="InterPro" id="IPR003593">
    <property type="entry name" value="AAA+_ATPase"/>
</dbReference>
<evidence type="ECO:0000313" key="10">
    <source>
        <dbReference type="Proteomes" id="UP000191116"/>
    </source>
</evidence>
<evidence type="ECO:0000256" key="3">
    <source>
        <dbReference type="ARBA" id="ARBA00022741"/>
    </source>
</evidence>
<dbReference type="CDD" id="cd03214">
    <property type="entry name" value="ABC_Iron-Siderophores_B12_Hemin"/>
    <property type="match status" value="1"/>
</dbReference>
<protein>
    <submittedName>
        <fullName evidence="8">ATP-binding cassette domain-containing protein</fullName>
    </submittedName>
    <submittedName>
        <fullName evidence="9">Hemin import ATP-binding protein HmuV</fullName>
        <ecNumber evidence="9">3.6.3.-</ecNumber>
    </submittedName>
</protein>
<gene>
    <name evidence="9" type="primary">hmuV_3</name>
    <name evidence="9" type="ORF">CZ814_03484</name>
    <name evidence="8" type="ORF">VXS06_16030</name>
</gene>
<dbReference type="OrthoDB" id="5292475at2"/>
<dbReference type="EMBL" id="FUWP01000027">
    <property type="protein sequence ID" value="SKA54243.1"/>
    <property type="molecule type" value="Genomic_DNA"/>
</dbReference>
<dbReference type="AlphaFoldDB" id="A0A1T4UNK3"/>
<evidence type="ECO:0000256" key="4">
    <source>
        <dbReference type="ARBA" id="ARBA00022840"/>
    </source>
</evidence>
<evidence type="ECO:0000259" key="7">
    <source>
        <dbReference type="PROSITE" id="PS50893"/>
    </source>
</evidence>
<comment type="function">
    <text evidence="6">Part of the ABC transporter complex HmuTUV involved in hemin import. Responsible for energy coupling to the transport system.</text>
</comment>
<dbReference type="PANTHER" id="PTHR42794">
    <property type="entry name" value="HEMIN IMPORT ATP-BINDING PROTEIN HMUV"/>
    <property type="match status" value="1"/>
</dbReference>